<comment type="caution">
    <text evidence="7">The sequence shown here is derived from an EMBL/GenBank/DDBJ whole genome shotgun (WGS) entry which is preliminary data.</text>
</comment>
<reference evidence="7 8" key="1">
    <citation type="journal article" date="2021" name="Int. J. Syst. Evol. Microbiol.">
        <title>Amazonocrinis nigriterrae gen. nov., sp. nov., Atlanticothrix silvestris gen. nov., sp. nov. and Dendronalium phyllosphericum gen. nov., sp. nov., nostocacean cyanobacteria from Brazilian environments.</title>
        <authorList>
            <person name="Alvarenga D.O."/>
            <person name="Andreote A.P.D."/>
            <person name="Branco L.H.Z."/>
            <person name="Delbaje E."/>
            <person name="Cruz R.B."/>
            <person name="Varani A.M."/>
            <person name="Fiore M.F."/>
        </authorList>
    </citation>
    <scope>NUCLEOTIDE SEQUENCE [LARGE SCALE GENOMIC DNA]</scope>
    <source>
        <strain evidence="7 8">CENA357</strain>
    </source>
</reference>
<dbReference type="InterPro" id="IPR000612">
    <property type="entry name" value="PMP3"/>
</dbReference>
<sequence>MKLVRFLLGLLVPPLGVFLTVGIGPTFVINILLTLLGWLPGSIHAIWVIAKHEENMSRQGDIY</sequence>
<dbReference type="GO" id="GO:0016020">
    <property type="term" value="C:membrane"/>
    <property type="evidence" value="ECO:0007669"/>
    <property type="project" value="UniProtKB-SubCell"/>
</dbReference>
<dbReference type="Pfam" id="PF01679">
    <property type="entry name" value="Pmp3"/>
    <property type="match status" value="1"/>
</dbReference>
<accession>A0A8J7HK15</accession>
<name>A0A8J7HK15_9CYAN</name>
<keyword evidence="5 6" id="KW-0472">Membrane</keyword>
<gene>
    <name evidence="7" type="ORF">I8751_17535</name>
</gene>
<evidence type="ECO:0000313" key="8">
    <source>
        <dbReference type="Proteomes" id="UP000599391"/>
    </source>
</evidence>
<evidence type="ECO:0000256" key="1">
    <source>
        <dbReference type="ARBA" id="ARBA00004370"/>
    </source>
</evidence>
<evidence type="ECO:0000256" key="6">
    <source>
        <dbReference type="SAM" id="Phobius"/>
    </source>
</evidence>
<dbReference type="EMBL" id="JAECZB010000062">
    <property type="protein sequence ID" value="MBH8554136.1"/>
    <property type="molecule type" value="Genomic_DNA"/>
</dbReference>
<comment type="similarity">
    <text evidence="2">Belongs to the UPF0057 (PMP3) family.</text>
</comment>
<evidence type="ECO:0000256" key="4">
    <source>
        <dbReference type="ARBA" id="ARBA00022989"/>
    </source>
</evidence>
<proteinExistence type="inferred from homology"/>
<dbReference type="AlphaFoldDB" id="A0A8J7HK15"/>
<comment type="subcellular location">
    <subcellularLocation>
        <location evidence="1">Membrane</location>
    </subcellularLocation>
</comment>
<dbReference type="PANTHER" id="PTHR21659:SF42">
    <property type="entry name" value="UPF0057 MEMBRANE PROTEIN ZK632.10-RELATED"/>
    <property type="match status" value="1"/>
</dbReference>
<evidence type="ECO:0000313" key="7">
    <source>
        <dbReference type="EMBL" id="MBH8554136.1"/>
    </source>
</evidence>
<organism evidence="7 8">
    <name type="scientific">Atlanticothrix silvestris CENA357</name>
    <dbReference type="NCBI Taxonomy" id="1725252"/>
    <lineage>
        <taxon>Bacteria</taxon>
        <taxon>Bacillati</taxon>
        <taxon>Cyanobacteriota</taxon>
        <taxon>Cyanophyceae</taxon>
        <taxon>Nostocales</taxon>
        <taxon>Nodulariaceae</taxon>
        <taxon>Atlanticothrix</taxon>
        <taxon>Atlanticothrix silvestris</taxon>
    </lineage>
</organism>
<evidence type="ECO:0000256" key="5">
    <source>
        <dbReference type="ARBA" id="ARBA00023136"/>
    </source>
</evidence>
<dbReference type="RefSeq" id="WP_214440385.1">
    <property type="nucleotide sequence ID" value="NZ_JAECZB010000062.1"/>
</dbReference>
<keyword evidence="3 6" id="KW-0812">Transmembrane</keyword>
<evidence type="ECO:0000256" key="2">
    <source>
        <dbReference type="ARBA" id="ARBA00009530"/>
    </source>
</evidence>
<evidence type="ECO:0000256" key="3">
    <source>
        <dbReference type="ARBA" id="ARBA00022692"/>
    </source>
</evidence>
<dbReference type="Proteomes" id="UP000599391">
    <property type="component" value="Unassembled WGS sequence"/>
</dbReference>
<protein>
    <submittedName>
        <fullName evidence="7">YqaE/Pmp3 family membrane protein</fullName>
    </submittedName>
</protein>
<keyword evidence="4 6" id="KW-1133">Transmembrane helix</keyword>
<keyword evidence="8" id="KW-1185">Reference proteome</keyword>
<feature type="transmembrane region" description="Helical" evidence="6">
    <location>
        <begin position="32"/>
        <end position="50"/>
    </location>
</feature>
<dbReference type="PANTHER" id="PTHR21659">
    <property type="entry name" value="HYDROPHOBIC PROTEIN RCI2 LOW TEMPERATURE AND SALT RESPONSIVE PROTEIN LTI6 -RELATED"/>
    <property type="match status" value="1"/>
</dbReference>